<keyword evidence="4" id="KW-1185">Reference proteome</keyword>
<organism evidence="3 4">
    <name type="scientific">Rehmannia glutinosa</name>
    <name type="common">Chinese foxglove</name>
    <dbReference type="NCBI Taxonomy" id="99300"/>
    <lineage>
        <taxon>Eukaryota</taxon>
        <taxon>Viridiplantae</taxon>
        <taxon>Streptophyta</taxon>
        <taxon>Embryophyta</taxon>
        <taxon>Tracheophyta</taxon>
        <taxon>Spermatophyta</taxon>
        <taxon>Magnoliopsida</taxon>
        <taxon>eudicotyledons</taxon>
        <taxon>Gunneridae</taxon>
        <taxon>Pentapetalae</taxon>
        <taxon>asterids</taxon>
        <taxon>lamiids</taxon>
        <taxon>Lamiales</taxon>
        <taxon>Orobanchaceae</taxon>
        <taxon>Rehmannieae</taxon>
        <taxon>Rehmannia</taxon>
    </lineage>
</organism>
<gene>
    <name evidence="3" type="ORF">DH2020_006065</name>
</gene>
<dbReference type="InterPro" id="IPR036691">
    <property type="entry name" value="Endo/exonu/phosph_ase_sf"/>
</dbReference>
<dbReference type="PANTHER" id="PTHR31286:SF178">
    <property type="entry name" value="DUF4283 DOMAIN-CONTAINING PROTEIN"/>
    <property type="match status" value="1"/>
</dbReference>
<evidence type="ECO:0000313" key="4">
    <source>
        <dbReference type="Proteomes" id="UP001318860"/>
    </source>
</evidence>
<comment type="caution">
    <text evidence="3">The sequence shown here is derived from an EMBL/GenBank/DDBJ whole genome shotgun (WGS) entry which is preliminary data.</text>
</comment>
<protein>
    <recommendedName>
        <fullName evidence="5">Reverse transcriptase zinc-binding domain-containing protein</fullName>
    </recommendedName>
</protein>
<feature type="domain" description="Reverse transcriptase zinc-binding" evidence="1">
    <location>
        <begin position="821"/>
        <end position="919"/>
    </location>
</feature>
<dbReference type="InterPro" id="IPR026960">
    <property type="entry name" value="RVT-Znf"/>
</dbReference>
<accession>A0ABR0XHX9</accession>
<dbReference type="Proteomes" id="UP001318860">
    <property type="component" value="Unassembled WGS sequence"/>
</dbReference>
<dbReference type="InterPro" id="IPR025558">
    <property type="entry name" value="DUF4283"/>
</dbReference>
<reference evidence="3 4" key="1">
    <citation type="journal article" date="2021" name="Comput. Struct. Biotechnol. J.">
        <title>De novo genome assembly of the potent medicinal plant Rehmannia glutinosa using nanopore technology.</title>
        <authorList>
            <person name="Ma L."/>
            <person name="Dong C."/>
            <person name="Song C."/>
            <person name="Wang X."/>
            <person name="Zheng X."/>
            <person name="Niu Y."/>
            <person name="Chen S."/>
            <person name="Feng W."/>
        </authorList>
    </citation>
    <scope>NUCLEOTIDE SEQUENCE [LARGE SCALE GENOMIC DNA]</scope>
    <source>
        <strain evidence="3">DH-2019</strain>
    </source>
</reference>
<dbReference type="Gene3D" id="3.60.10.10">
    <property type="entry name" value="Endonuclease/exonuclease/phosphatase"/>
    <property type="match status" value="1"/>
</dbReference>
<evidence type="ECO:0000259" key="2">
    <source>
        <dbReference type="Pfam" id="PF14111"/>
    </source>
</evidence>
<dbReference type="InterPro" id="IPR040256">
    <property type="entry name" value="At4g02000-like"/>
</dbReference>
<dbReference type="Pfam" id="PF13966">
    <property type="entry name" value="zf-RVT"/>
    <property type="match status" value="1"/>
</dbReference>
<evidence type="ECO:0000259" key="1">
    <source>
        <dbReference type="Pfam" id="PF13966"/>
    </source>
</evidence>
<feature type="domain" description="DUF4283" evidence="2">
    <location>
        <begin position="34"/>
        <end position="115"/>
    </location>
</feature>
<evidence type="ECO:0008006" key="5">
    <source>
        <dbReference type="Google" id="ProtNLM"/>
    </source>
</evidence>
<evidence type="ECO:0000313" key="3">
    <source>
        <dbReference type="EMBL" id="KAK6158751.1"/>
    </source>
</evidence>
<dbReference type="PANTHER" id="PTHR31286">
    <property type="entry name" value="GLYCINE-RICH CELL WALL STRUCTURAL PROTEIN 1.8-LIKE"/>
    <property type="match status" value="1"/>
</dbReference>
<name>A0ABR0XHX9_REHGL</name>
<dbReference type="SUPFAM" id="SSF56219">
    <property type="entry name" value="DNase I-like"/>
    <property type="match status" value="1"/>
</dbReference>
<sequence length="999" mass="115549">MDGDVVDSLKRFSLMEEELVGVTLDEKDVVKGVEESKLSLFGKLHGLKKANFVGFKIFLNGIWFTKKSFQMRELGMNLFQFVFQSEEDKNKIFKSRVWTFGNQYILLKEWGDEMNIKEEDFRTVNLWVQFWNLPNHWISTDTGLEIGKLFSEIRDMMIPEFGSTKGRFIKVLVPVNLYKPLLRGTNIKLGDKKVWIDINLNEGQFGDWLLAEEGLFGNKKGSGPGNRVEIIKAQVRVGETSKNLNEGDIIDKSKVIPIGSKDIQLEQGIPTGLDIQEGVEIVGVPSQVINDPSKSVKPGVDFCCEGLVDSLAPGRIYLQKGRSPLKELKNAENGRRTKRLAGGRGRGFKVMSGIGRMSDQGDKENVMVGGKRNRSLIDEFYDDLEDRNSKENEKLSAPSHRIGGHVELIWEGSHCNLMEFEMNGSNATEWAVFVYASVCHDARRDQWNYLCGNRDKWGDKWMIIGDFNDILCVEEKRGGRVRSEVSFNDFRNFVRNMGMGAVPFSGYGYTWSNLRANEGFLEEPLDRAFGSPSWMLQYPLAEVKRVVRHSSDHLMLILISEPDRLNAKKRFSFDRRWVAREGADDVVRDAWMLNSVGTPMFLVHQKIRNCRLKLLAWNRTGSSNSAKVILETNAKLNVLSGQRVNKDWRMWESLKGVLNKAYGNEELFWKQKSRNQWLREGDRNTKFFQASVIQRQKMNCIDRLVSANGELFESREDVVKEITGYYGELFSSSISSTNTTLLEGIPCSISHTRNLWLSHPLEHGDIQWVSQLICDDGKRWNIELLHQLFNAHEVAAISKTPICWNQDRDRFFCRFTDHGKYSVHSAYQALCSTSALEYDVEEGSRDRECRRKYWAKIWKLKIKLKIKHFLWKCIHDSLPVLSNIKRRGIKVDATCGWCGDGEETLEHVLFTCERAKLVWKLALVNWECIIHKDISFKEWWMCVSLLPWNPVFIERINLSTYLLWWLWKTRNTWQFQKVRMSEKEMITQAHTEWLEFDVA</sequence>
<proteinExistence type="predicted"/>
<dbReference type="Pfam" id="PF14111">
    <property type="entry name" value="DUF4283"/>
    <property type="match status" value="1"/>
</dbReference>
<dbReference type="EMBL" id="JABTTQ020000004">
    <property type="protein sequence ID" value="KAK6158751.1"/>
    <property type="molecule type" value="Genomic_DNA"/>
</dbReference>